<organism evidence="1 2">
    <name type="scientific">Anisodus acutangulus</name>
    <dbReference type="NCBI Taxonomy" id="402998"/>
    <lineage>
        <taxon>Eukaryota</taxon>
        <taxon>Viridiplantae</taxon>
        <taxon>Streptophyta</taxon>
        <taxon>Embryophyta</taxon>
        <taxon>Tracheophyta</taxon>
        <taxon>Spermatophyta</taxon>
        <taxon>Magnoliopsida</taxon>
        <taxon>eudicotyledons</taxon>
        <taxon>Gunneridae</taxon>
        <taxon>Pentapetalae</taxon>
        <taxon>asterids</taxon>
        <taxon>lamiids</taxon>
        <taxon>Solanales</taxon>
        <taxon>Solanaceae</taxon>
        <taxon>Solanoideae</taxon>
        <taxon>Hyoscyameae</taxon>
        <taxon>Anisodus</taxon>
    </lineage>
</organism>
<comment type="caution">
    <text evidence="1">The sequence shown here is derived from an EMBL/GenBank/DDBJ whole genome shotgun (WGS) entry which is preliminary data.</text>
</comment>
<dbReference type="EMBL" id="JAJAGQ010000015">
    <property type="protein sequence ID" value="KAJ8542022.1"/>
    <property type="molecule type" value="Genomic_DNA"/>
</dbReference>
<evidence type="ECO:0000313" key="1">
    <source>
        <dbReference type="EMBL" id="KAJ8542022.1"/>
    </source>
</evidence>
<gene>
    <name evidence="1" type="ORF">K7X08_016888</name>
</gene>
<keyword evidence="2" id="KW-1185">Reference proteome</keyword>
<name>A0A9Q1LTN4_9SOLA</name>
<proteinExistence type="predicted"/>
<reference evidence="2" key="1">
    <citation type="journal article" date="2023" name="Proc. Natl. Acad. Sci. U.S.A.">
        <title>Genomic and structural basis for evolution of tropane alkaloid biosynthesis.</title>
        <authorList>
            <person name="Wanga Y.-J."/>
            <person name="Taina T."/>
            <person name="Yua J.-Y."/>
            <person name="Lia J."/>
            <person name="Xua B."/>
            <person name="Chenc J."/>
            <person name="D'Auriad J.C."/>
            <person name="Huanga J.-P."/>
            <person name="Huanga S.-X."/>
        </authorList>
    </citation>
    <scope>NUCLEOTIDE SEQUENCE [LARGE SCALE GENOMIC DNA]</scope>
    <source>
        <strain evidence="2">cv. KIB-2019</strain>
    </source>
</reference>
<evidence type="ECO:0000313" key="2">
    <source>
        <dbReference type="Proteomes" id="UP001152561"/>
    </source>
</evidence>
<protein>
    <submittedName>
        <fullName evidence="1">Uncharacterized protein</fullName>
    </submittedName>
</protein>
<sequence length="198" mass="22007">MNTLAVIRSVGIVITEPIGGVRQEAQRQSYCSYEDAEWPVEAEKVQGRQKEKITKPRQMWQKQQRQGDASISVVIPLIVEPQNEEVISQLHSVTSTTDVATQVVAQNQNQKLVQETNGHVQVPQREDLGQLQELALNQNQNSGSQNITGKSAAKWNRTVVVNREGLGIKNVFTLLNSSQVPIQVKCQYKGPGLINNRG</sequence>
<dbReference type="Proteomes" id="UP001152561">
    <property type="component" value="Unassembled WGS sequence"/>
</dbReference>
<accession>A0A9Q1LTN4</accession>
<dbReference type="AlphaFoldDB" id="A0A9Q1LTN4"/>